<dbReference type="InterPro" id="IPR011138">
    <property type="entry name" value="Cytochrome_b-558"/>
</dbReference>
<dbReference type="Proteomes" id="UP000256324">
    <property type="component" value="Unassembled WGS sequence"/>
</dbReference>
<dbReference type="Gene3D" id="1.20.1300.10">
    <property type="entry name" value="Fumarate reductase/succinate dehydrogenase, transmembrane subunit"/>
    <property type="match status" value="1"/>
</dbReference>
<evidence type="ECO:0000256" key="1">
    <source>
        <dbReference type="SAM" id="Phobius"/>
    </source>
</evidence>
<feature type="transmembrane region" description="Helical" evidence="1">
    <location>
        <begin position="175"/>
        <end position="206"/>
    </location>
</feature>
<dbReference type="SUPFAM" id="SSF81343">
    <property type="entry name" value="Fumarate reductase respiratory complex transmembrane subunits"/>
    <property type="match status" value="1"/>
</dbReference>
<feature type="transmembrane region" description="Helical" evidence="1">
    <location>
        <begin position="77"/>
        <end position="97"/>
    </location>
</feature>
<organism evidence="2 3">
    <name type="scientific">Cutibacterium namnetense</name>
    <dbReference type="NCBI Taxonomy" id="1574624"/>
    <lineage>
        <taxon>Bacteria</taxon>
        <taxon>Bacillati</taxon>
        <taxon>Actinomycetota</taxon>
        <taxon>Actinomycetes</taxon>
        <taxon>Propionibacteriales</taxon>
        <taxon>Propionibacteriaceae</taxon>
        <taxon>Cutibacterium</taxon>
    </lineage>
</organism>
<name>A0ABX9I803_9ACTN</name>
<keyword evidence="1" id="KW-0472">Membrane</keyword>
<dbReference type="EMBL" id="PCZS01000003">
    <property type="protein sequence ID" value="REB68640.1"/>
    <property type="molecule type" value="Genomic_DNA"/>
</dbReference>
<feature type="transmembrane region" description="Helical" evidence="1">
    <location>
        <begin position="135"/>
        <end position="155"/>
    </location>
</feature>
<keyword evidence="1" id="KW-1133">Transmembrane helix</keyword>
<sequence>MANVCSVATTTLTTHQRAVRSTVAAKVLMAVTGLFLILFLLMHMFGNLKVLASNEDFNRYAGFLRTILNPILPGDSFLWIFRMFLLLAVVLHIWSAIRVNKQRNIGTGGAGRYSVKKNLSPENTYAARTMFWGGWIILAFLILHLLQFTISPGLLHNPPTDEAGRAGMVLTAFSHWWFVLIYLIAIIAVCMHISHGFWSAFATLGVNVSGTARTVLRVCSWIVAIVILVGFMTPPFLILFGVVS</sequence>
<keyword evidence="1" id="KW-0812">Transmembrane</keyword>
<protein>
    <submittedName>
        <fullName evidence="2">Succinate dehydrogenase</fullName>
    </submittedName>
</protein>
<evidence type="ECO:0000313" key="2">
    <source>
        <dbReference type="EMBL" id="REB68640.1"/>
    </source>
</evidence>
<evidence type="ECO:0000313" key="3">
    <source>
        <dbReference type="Proteomes" id="UP000256324"/>
    </source>
</evidence>
<reference evidence="2 3" key="1">
    <citation type="submission" date="2017-09" db="EMBL/GenBank/DDBJ databases">
        <authorList>
            <person name="Bumgarner R.E."/>
        </authorList>
    </citation>
    <scope>NUCLEOTIDE SEQUENCE [LARGE SCALE GENOMIC DNA]</scope>
    <source>
        <strain evidence="2 3">T34998</strain>
    </source>
</reference>
<dbReference type="RefSeq" id="WP_082864014.1">
    <property type="nucleotide sequence ID" value="NZ_JARJNT010000004.1"/>
</dbReference>
<accession>A0ABX9I803</accession>
<dbReference type="CDD" id="cd03498">
    <property type="entry name" value="SQR_TypeB_2_TM"/>
    <property type="match status" value="1"/>
</dbReference>
<feature type="transmembrane region" description="Helical" evidence="1">
    <location>
        <begin position="218"/>
        <end position="243"/>
    </location>
</feature>
<comment type="caution">
    <text evidence="2">The sequence shown here is derived from an EMBL/GenBank/DDBJ whole genome shotgun (WGS) entry which is preliminary data.</text>
</comment>
<dbReference type="InterPro" id="IPR034804">
    <property type="entry name" value="SQR/QFR_C/D"/>
</dbReference>
<keyword evidence="3" id="KW-1185">Reference proteome</keyword>
<proteinExistence type="predicted"/>
<gene>
    <name evidence="2" type="ORF">CP880_09260</name>
</gene>
<dbReference type="NCBIfam" id="TIGR02046">
    <property type="entry name" value="sdhC_b558_fam"/>
    <property type="match status" value="1"/>
</dbReference>
<feature type="transmembrane region" description="Helical" evidence="1">
    <location>
        <begin position="27"/>
        <end position="46"/>
    </location>
</feature>